<keyword evidence="1" id="KW-0963">Cytoplasm</keyword>
<evidence type="ECO:0000256" key="5">
    <source>
        <dbReference type="ARBA" id="ARBA00023002"/>
    </source>
</evidence>
<gene>
    <name evidence="10" type="ORF">SY83_19995</name>
</gene>
<dbReference type="AlphaFoldDB" id="A0A172TPW6"/>
<keyword evidence="8" id="KW-0594">Phospholipid biosynthesis</keyword>
<dbReference type="GO" id="GO:0016614">
    <property type="term" value="F:oxidoreductase activity, acting on CH-OH group of donors"/>
    <property type="evidence" value="ECO:0007669"/>
    <property type="project" value="InterPro"/>
</dbReference>
<evidence type="ECO:0000256" key="4">
    <source>
        <dbReference type="ARBA" id="ARBA00022857"/>
    </source>
</evidence>
<evidence type="ECO:0000256" key="2">
    <source>
        <dbReference type="ARBA" id="ARBA00022516"/>
    </source>
</evidence>
<evidence type="ECO:0000313" key="11">
    <source>
        <dbReference type="Proteomes" id="UP000076927"/>
    </source>
</evidence>
<evidence type="ECO:0000256" key="1">
    <source>
        <dbReference type="ARBA" id="ARBA00022490"/>
    </source>
</evidence>
<keyword evidence="7" id="KW-0443">Lipid metabolism</keyword>
<keyword evidence="11" id="KW-1185">Reference proteome</keyword>
<protein>
    <submittedName>
        <fullName evidence="10">Glycerol-1-phosphate dehydrogenase</fullName>
    </submittedName>
</protein>
<evidence type="ECO:0000256" key="6">
    <source>
        <dbReference type="ARBA" id="ARBA00023027"/>
    </source>
</evidence>
<keyword evidence="4" id="KW-0521">NADP</keyword>
<evidence type="ECO:0000256" key="8">
    <source>
        <dbReference type="ARBA" id="ARBA00023209"/>
    </source>
</evidence>
<organism evidence="10 11">
    <name type="scientific">Paenibacillus swuensis</name>
    <dbReference type="NCBI Taxonomy" id="1178515"/>
    <lineage>
        <taxon>Bacteria</taxon>
        <taxon>Bacillati</taxon>
        <taxon>Bacillota</taxon>
        <taxon>Bacilli</taxon>
        <taxon>Bacillales</taxon>
        <taxon>Paenibacillaceae</taxon>
        <taxon>Paenibacillus</taxon>
    </lineage>
</organism>
<dbReference type="Gene3D" id="3.40.50.1970">
    <property type="match status" value="1"/>
</dbReference>
<evidence type="ECO:0000313" key="10">
    <source>
        <dbReference type="EMBL" id="ANE49060.1"/>
    </source>
</evidence>
<dbReference type="EMBL" id="CP011388">
    <property type="protein sequence ID" value="ANE49060.1"/>
    <property type="molecule type" value="Genomic_DNA"/>
</dbReference>
<dbReference type="Proteomes" id="UP000076927">
    <property type="component" value="Chromosome"/>
</dbReference>
<evidence type="ECO:0000256" key="9">
    <source>
        <dbReference type="ARBA" id="ARBA00023264"/>
    </source>
</evidence>
<keyword evidence="6" id="KW-0520">NAD</keyword>
<proteinExistence type="predicted"/>
<dbReference type="GO" id="GO:0046872">
    <property type="term" value="F:metal ion binding"/>
    <property type="evidence" value="ECO:0007669"/>
    <property type="project" value="UniProtKB-KW"/>
</dbReference>
<sequence>MQNLQEQASTCNCGHHEKITLETVEIGNDALEQVAQYTERRQFQRMVLVVDNNTFEAAGERLQQLLSSEAEAIITLCTIDPNASGDVVADEASIVQLMLSVEPGITDVIIAVGAGTIHDITRFAAYHMHVPFISVPTAPSVDGFTSKGAPVLLRGSKITIPASGPIAIFADSGVLTQAPQELIAAGFGDMLGKYTSLLDWQYGRHTAGEPYCEAAYRITRDALVACVSQAEAIGARTEQGIRTLTEALIASGLAMLLFGQSHPASGAEHHLSHYWEMAYLRRGKRQLLHGAKVAVACAEVARMYRELAAEGDPALFPEPVRAELLARIAADVPEPSRLRELLRTVGAPVSPDELGVDEELLHRSLQEAQHVRPNRHTLLKAFNEQRLSTLH</sequence>
<name>A0A172TPW6_9BACL</name>
<reference evidence="10 11" key="1">
    <citation type="submission" date="2015-01" db="EMBL/GenBank/DDBJ databases">
        <title>Paenibacillus swuensis/DY6/whole genome sequencing.</title>
        <authorList>
            <person name="Kim M.K."/>
            <person name="Srinivasan S."/>
            <person name="Lee J.-J."/>
        </authorList>
    </citation>
    <scope>NUCLEOTIDE SEQUENCE [LARGE SCALE GENOMIC DNA]</scope>
    <source>
        <strain evidence="10 11">DY6</strain>
    </source>
</reference>
<dbReference type="GO" id="GO:0008654">
    <property type="term" value="P:phospholipid biosynthetic process"/>
    <property type="evidence" value="ECO:0007669"/>
    <property type="project" value="UniProtKB-KW"/>
</dbReference>
<keyword evidence="5" id="KW-0560">Oxidoreductase</keyword>
<dbReference type="SUPFAM" id="SSF56796">
    <property type="entry name" value="Dehydroquinate synthase-like"/>
    <property type="match status" value="1"/>
</dbReference>
<evidence type="ECO:0000256" key="3">
    <source>
        <dbReference type="ARBA" id="ARBA00022723"/>
    </source>
</evidence>
<dbReference type="PATRIC" id="fig|1178515.4.peg.4045"/>
<keyword evidence="2" id="KW-0444">Lipid biosynthesis</keyword>
<dbReference type="Pfam" id="PF13685">
    <property type="entry name" value="Fe-ADH_2"/>
    <property type="match status" value="1"/>
</dbReference>
<dbReference type="PANTHER" id="PTHR43616">
    <property type="entry name" value="GLYCEROL DEHYDROGENASE"/>
    <property type="match status" value="1"/>
</dbReference>
<dbReference type="Gene3D" id="1.20.1090.10">
    <property type="entry name" value="Dehydroquinate synthase-like - alpha domain"/>
    <property type="match status" value="1"/>
</dbReference>
<keyword evidence="9" id="KW-1208">Phospholipid metabolism</keyword>
<dbReference type="CDD" id="cd08175">
    <property type="entry name" value="G1PDH"/>
    <property type="match status" value="1"/>
</dbReference>
<accession>A0A172TPW6</accession>
<keyword evidence="3" id="KW-0479">Metal-binding</keyword>
<dbReference type="KEGG" id="pswu:SY83_19995"/>
<dbReference type="STRING" id="1178515.SY83_19995"/>
<evidence type="ECO:0000256" key="7">
    <source>
        <dbReference type="ARBA" id="ARBA00023098"/>
    </source>
</evidence>
<dbReference type="InterPro" id="IPR016205">
    <property type="entry name" value="Glycerol_DH"/>
</dbReference>
<dbReference type="InterPro" id="IPR032837">
    <property type="entry name" value="G1PDH"/>
</dbReference>
<dbReference type="PANTHER" id="PTHR43616:SF5">
    <property type="entry name" value="GLYCEROL DEHYDROGENASE 1"/>
    <property type="match status" value="1"/>
</dbReference>